<evidence type="ECO:0000256" key="5">
    <source>
        <dbReference type="SAM" id="MobiDB-lite"/>
    </source>
</evidence>
<sequence>METKAAQAQTLTIFYEGQVFMFEDFPVDKVKVLIKLLESVSSPVPPMSRKAVITGLSNLNLHLARKASLRCFLEKRKNRDSTSRDRTTSTTSLGTTQEMAGTSSSSRFAVTCGLLRQYMREQQQQPGSLDGGAFRLPPLVGAEEVEDAVDGRTMLLFPTHAGTLQLSQDRPEKKQARKAPLTIFYEGRVLVLEDFPADKAEELMKLAGSGSSSSTLQSKDATPVVQEKPATKPPAVLPDLPIARKASLQRFLQKRKQRIITSEPYNKVMTTALPVPEKDIVGSGKPAKDVPAASWLGL</sequence>
<gene>
    <name evidence="7" type="ORF">HU200_021841</name>
</gene>
<comment type="similarity">
    <text evidence="1 4">Belongs to the TIFY/JAZ family.</text>
</comment>
<evidence type="ECO:0000256" key="1">
    <source>
        <dbReference type="ARBA" id="ARBA00008614"/>
    </source>
</evidence>
<keyword evidence="3" id="KW-0832">Ubl conjugation</keyword>
<dbReference type="InterPro" id="IPR018467">
    <property type="entry name" value="CCT_CS"/>
</dbReference>
<dbReference type="EMBL" id="JACEFO010001668">
    <property type="protein sequence ID" value="KAF8723319.1"/>
    <property type="molecule type" value="Genomic_DNA"/>
</dbReference>
<organism evidence="7 8">
    <name type="scientific">Digitaria exilis</name>
    <dbReference type="NCBI Taxonomy" id="1010633"/>
    <lineage>
        <taxon>Eukaryota</taxon>
        <taxon>Viridiplantae</taxon>
        <taxon>Streptophyta</taxon>
        <taxon>Embryophyta</taxon>
        <taxon>Tracheophyta</taxon>
        <taxon>Spermatophyta</taxon>
        <taxon>Magnoliopsida</taxon>
        <taxon>Liliopsida</taxon>
        <taxon>Poales</taxon>
        <taxon>Poaceae</taxon>
        <taxon>PACMAD clade</taxon>
        <taxon>Panicoideae</taxon>
        <taxon>Panicodae</taxon>
        <taxon>Paniceae</taxon>
        <taxon>Anthephorinae</taxon>
        <taxon>Digitaria</taxon>
    </lineage>
</organism>
<evidence type="ECO:0000313" key="8">
    <source>
        <dbReference type="Proteomes" id="UP000636709"/>
    </source>
</evidence>
<dbReference type="PANTHER" id="PTHR33077">
    <property type="entry name" value="PROTEIN TIFY 4A-RELATED-RELATED"/>
    <property type="match status" value="1"/>
</dbReference>
<feature type="compositionally biased region" description="Polar residues" evidence="5">
    <location>
        <begin position="93"/>
        <end position="104"/>
    </location>
</feature>
<feature type="domain" description="Tify" evidence="6">
    <location>
        <begin position="174"/>
        <end position="209"/>
    </location>
</feature>
<dbReference type="Pfam" id="PF09425">
    <property type="entry name" value="Jas_motif"/>
    <property type="match status" value="2"/>
</dbReference>
<dbReference type="OrthoDB" id="694307at2759"/>
<dbReference type="PANTHER" id="PTHR33077:SF52">
    <property type="entry name" value="PROTEIN TIFY 11D"/>
    <property type="match status" value="1"/>
</dbReference>
<name>A0A835EYY2_9POAL</name>
<accession>A0A835EYY2</accession>
<comment type="caution">
    <text evidence="7">The sequence shown here is derived from an EMBL/GenBank/DDBJ whole genome shotgun (WGS) entry which is preliminary data.</text>
</comment>
<keyword evidence="4" id="KW-0539">Nucleus</keyword>
<dbReference type="GO" id="GO:0031347">
    <property type="term" value="P:regulation of defense response"/>
    <property type="evidence" value="ECO:0007669"/>
    <property type="project" value="UniProtKB-UniRule"/>
</dbReference>
<comment type="subcellular location">
    <subcellularLocation>
        <location evidence="4">Nucleus</location>
    </subcellularLocation>
</comment>
<dbReference type="GO" id="GO:0005634">
    <property type="term" value="C:nucleus"/>
    <property type="evidence" value="ECO:0007669"/>
    <property type="project" value="UniProtKB-SubCell"/>
</dbReference>
<proteinExistence type="inferred from homology"/>
<reference evidence="7" key="1">
    <citation type="submission" date="2020-07" db="EMBL/GenBank/DDBJ databases">
        <title>Genome sequence and genetic diversity analysis of an under-domesticated orphan crop, white fonio (Digitaria exilis).</title>
        <authorList>
            <person name="Bennetzen J.L."/>
            <person name="Chen S."/>
            <person name="Ma X."/>
            <person name="Wang X."/>
            <person name="Yssel A.E.J."/>
            <person name="Chaluvadi S.R."/>
            <person name="Johnson M."/>
            <person name="Gangashetty P."/>
            <person name="Hamidou F."/>
            <person name="Sanogo M.D."/>
            <person name="Zwaenepoel A."/>
            <person name="Wallace J."/>
            <person name="Van De Peer Y."/>
            <person name="Van Deynze A."/>
        </authorList>
    </citation>
    <scope>NUCLEOTIDE SEQUENCE</scope>
    <source>
        <tissue evidence="7">Leaves</tissue>
    </source>
</reference>
<evidence type="ECO:0000313" key="7">
    <source>
        <dbReference type="EMBL" id="KAF8723319.1"/>
    </source>
</evidence>
<comment type="function">
    <text evidence="4">Repressor of jasmonate responses.</text>
</comment>
<dbReference type="Proteomes" id="UP000636709">
    <property type="component" value="Unassembled WGS sequence"/>
</dbReference>
<feature type="compositionally biased region" description="Basic and acidic residues" evidence="5">
    <location>
        <begin position="77"/>
        <end position="87"/>
    </location>
</feature>
<evidence type="ECO:0000259" key="6">
    <source>
        <dbReference type="PROSITE" id="PS51320"/>
    </source>
</evidence>
<evidence type="ECO:0000256" key="3">
    <source>
        <dbReference type="ARBA" id="ARBA00022843"/>
    </source>
</evidence>
<feature type="region of interest" description="Disordered" evidence="5">
    <location>
        <begin position="77"/>
        <end position="104"/>
    </location>
</feature>
<evidence type="ECO:0000256" key="4">
    <source>
        <dbReference type="RuleBase" id="RU369065"/>
    </source>
</evidence>
<protein>
    <recommendedName>
        <fullName evidence="4">Protein TIFY</fullName>
    </recommendedName>
    <alternativeName>
        <fullName evidence="4">Jasmonate ZIM domain-containing protein</fullName>
    </alternativeName>
</protein>
<feature type="region of interest" description="Disordered" evidence="5">
    <location>
        <begin position="208"/>
        <end position="237"/>
    </location>
</feature>
<evidence type="ECO:0000256" key="2">
    <source>
        <dbReference type="ARBA" id="ARBA00022819"/>
    </source>
</evidence>
<dbReference type="Pfam" id="PF06200">
    <property type="entry name" value="tify"/>
    <property type="match status" value="2"/>
</dbReference>
<comment type="domain">
    <text evidence="4">The jas domain is required for interaction with COI1.</text>
</comment>
<dbReference type="GO" id="GO:2000022">
    <property type="term" value="P:regulation of jasmonic acid mediated signaling pathway"/>
    <property type="evidence" value="ECO:0007669"/>
    <property type="project" value="UniProtKB-UniRule"/>
</dbReference>
<dbReference type="InterPro" id="IPR040390">
    <property type="entry name" value="TIFY/JAZ"/>
</dbReference>
<dbReference type="GO" id="GO:0009611">
    <property type="term" value="P:response to wounding"/>
    <property type="evidence" value="ECO:0007669"/>
    <property type="project" value="UniProtKB-UniRule"/>
</dbReference>
<dbReference type="PROSITE" id="PS51320">
    <property type="entry name" value="TIFY"/>
    <property type="match status" value="2"/>
</dbReference>
<dbReference type="InterPro" id="IPR010399">
    <property type="entry name" value="Tify_dom"/>
</dbReference>
<dbReference type="SMART" id="SM00979">
    <property type="entry name" value="TIFY"/>
    <property type="match status" value="2"/>
</dbReference>
<feature type="domain" description="Tify" evidence="6">
    <location>
        <begin position="4"/>
        <end position="39"/>
    </location>
</feature>
<dbReference type="AlphaFoldDB" id="A0A835EYY2"/>
<keyword evidence="8" id="KW-1185">Reference proteome</keyword>
<keyword evidence="2 4" id="KW-1184">Jasmonic acid signaling pathway</keyword>